<dbReference type="GO" id="GO:0005506">
    <property type="term" value="F:iron ion binding"/>
    <property type="evidence" value="ECO:0007669"/>
    <property type="project" value="UniProtKB-ARBA"/>
</dbReference>
<evidence type="ECO:0000313" key="3">
    <source>
        <dbReference type="Proteomes" id="UP000501891"/>
    </source>
</evidence>
<accession>A0A858R9T6</accession>
<evidence type="ECO:0000256" key="1">
    <source>
        <dbReference type="ARBA" id="ARBA00001954"/>
    </source>
</evidence>
<comment type="cofactor">
    <cofactor evidence="1">
        <name>Fe(2+)</name>
        <dbReference type="ChEBI" id="CHEBI:29033"/>
    </cofactor>
</comment>
<dbReference type="Pfam" id="PF05721">
    <property type="entry name" value="PhyH"/>
    <property type="match status" value="1"/>
</dbReference>
<reference evidence="2" key="1">
    <citation type="submission" date="2020-04" db="EMBL/GenBank/DDBJ databases">
        <title>A desert anoxygenic phototrophic bacterium fixes CO2 using RubisCO under aerobic conditions.</title>
        <authorList>
            <person name="Tang K."/>
        </authorList>
    </citation>
    <scope>NUCLEOTIDE SEQUENCE [LARGE SCALE GENOMIC DNA]</scope>
    <source>
        <strain evidence="2">MIMtkB3</strain>
    </source>
</reference>
<organism evidence="2 3">
    <name type="scientific">Aerophototrophica crusticola</name>
    <dbReference type="NCBI Taxonomy" id="1709002"/>
    <lineage>
        <taxon>Bacteria</taxon>
        <taxon>Pseudomonadati</taxon>
        <taxon>Pseudomonadota</taxon>
        <taxon>Alphaproteobacteria</taxon>
        <taxon>Rhodospirillales</taxon>
        <taxon>Rhodospirillaceae</taxon>
        <taxon>Aerophototrophica</taxon>
    </lineage>
</organism>
<dbReference type="Proteomes" id="UP000501891">
    <property type="component" value="Chromosome"/>
</dbReference>
<gene>
    <name evidence="2" type="ORF">HHL28_14415</name>
</gene>
<keyword evidence="2" id="KW-0223">Dioxygenase</keyword>
<dbReference type="InterPro" id="IPR008775">
    <property type="entry name" value="Phytyl_CoA_dOase-like"/>
</dbReference>
<protein>
    <submittedName>
        <fullName evidence="2">Phytanoyl-CoA dioxygenase family protein</fullName>
    </submittedName>
</protein>
<dbReference type="SUPFAM" id="SSF51197">
    <property type="entry name" value="Clavaminate synthase-like"/>
    <property type="match status" value="1"/>
</dbReference>
<dbReference type="PANTHER" id="PTHR20883">
    <property type="entry name" value="PHYTANOYL-COA DIOXYGENASE DOMAIN CONTAINING 1"/>
    <property type="match status" value="1"/>
</dbReference>
<proteinExistence type="predicted"/>
<dbReference type="AlphaFoldDB" id="A0A858R9T6"/>
<dbReference type="GO" id="GO:0016706">
    <property type="term" value="F:2-oxoglutarate-dependent dioxygenase activity"/>
    <property type="evidence" value="ECO:0007669"/>
    <property type="project" value="UniProtKB-ARBA"/>
</dbReference>
<name>A0A858R9T6_9PROT</name>
<dbReference type="Gene3D" id="2.60.120.620">
    <property type="entry name" value="q2cbj1_9rhob like domain"/>
    <property type="match status" value="1"/>
</dbReference>
<dbReference type="PANTHER" id="PTHR20883:SF48">
    <property type="entry name" value="ECTOINE DIOXYGENASE"/>
    <property type="match status" value="1"/>
</dbReference>
<dbReference type="EMBL" id="CP051775">
    <property type="protein sequence ID" value="QJE74121.1"/>
    <property type="molecule type" value="Genomic_DNA"/>
</dbReference>
<evidence type="ECO:0000313" key="2">
    <source>
        <dbReference type="EMBL" id="QJE74121.1"/>
    </source>
</evidence>
<dbReference type="KEGG" id="acru:HHL28_14415"/>
<keyword evidence="3" id="KW-1185">Reference proteome</keyword>
<keyword evidence="2" id="KW-0560">Oxidoreductase</keyword>
<sequence>MRATLFDKTPAANWKVAWHQDLAIAVAGRADVAGFGPWSVKDSIPHALAPTEVLERMVALRLHLDDCGPANGALRVVPGSHRLGRLDAAGAVAAAKASGNVACAAAAGDVLLMRPLLLHASPPAEAPGHRRVLHLDYAAGGLPGGLRWHADA</sequence>